<dbReference type="InterPro" id="IPR005122">
    <property type="entry name" value="Uracil-DNA_glycosylase-like"/>
</dbReference>
<dbReference type="PANTHER" id="PTHR42160:SF1">
    <property type="entry name" value="URACIL-DNA GLYCOSYLASE SUPERFAMILY PROTEIN"/>
    <property type="match status" value="1"/>
</dbReference>
<sequence>MGFHDIKEQIISCRDCAQKFGYTPHPVFHGKAHSKIMQIGQAPSKRVHESGLPFNDPSGAKLKYQWYQITDEIFYNEDNFYMTGLAHCFPGKHPKGGDNPPPLACANKWLTQEMDMVDNEIYIVIGARAAKYLFPKESFEDLVLKNYRINGKPTIVLPHPSPLNVRWFKTHPSFEEKRVPEIKKMVWDVLGLKETDI</sequence>
<dbReference type="PANTHER" id="PTHR42160">
    <property type="entry name" value="URACIL-DNA GLYCOSYLASE SUPERFAMILY PROTEIN"/>
    <property type="match status" value="1"/>
</dbReference>
<evidence type="ECO:0000313" key="2">
    <source>
        <dbReference type="EMBL" id="GMK46351.1"/>
    </source>
</evidence>
<proteinExistence type="predicted"/>
<dbReference type="InterPro" id="IPR047124">
    <property type="entry name" value="HI_0220.2"/>
</dbReference>
<dbReference type="SUPFAM" id="SSF52141">
    <property type="entry name" value="Uracil-DNA glycosylase-like"/>
    <property type="match status" value="1"/>
</dbReference>
<name>A0ABQ6NMP3_9BACL</name>
<dbReference type="InterPro" id="IPR013087">
    <property type="entry name" value="Znf_C2H2_type"/>
</dbReference>
<dbReference type="InterPro" id="IPR036895">
    <property type="entry name" value="Uracil-DNA_glycosylase-like_sf"/>
</dbReference>
<reference evidence="2 3" key="1">
    <citation type="submission" date="2023-05" db="EMBL/GenBank/DDBJ databases">
        <title>Draft genome of Paenibacillus sp. CCS26.</title>
        <authorList>
            <person name="Akita H."/>
            <person name="Shinto Y."/>
            <person name="Kimura Z."/>
        </authorList>
    </citation>
    <scope>NUCLEOTIDE SEQUENCE [LARGE SCALE GENOMIC DNA]</scope>
    <source>
        <strain evidence="2 3">CCS26</strain>
    </source>
</reference>
<dbReference type="Pfam" id="PF03167">
    <property type="entry name" value="UDG"/>
    <property type="match status" value="1"/>
</dbReference>
<comment type="caution">
    <text evidence="2">The sequence shown here is derived from an EMBL/GenBank/DDBJ whole genome shotgun (WGS) entry which is preliminary data.</text>
</comment>
<dbReference type="RefSeq" id="WP_317980671.1">
    <property type="nucleotide sequence ID" value="NZ_BTCL01000011.1"/>
</dbReference>
<keyword evidence="3" id="KW-1185">Reference proteome</keyword>
<dbReference type="SMART" id="SM00987">
    <property type="entry name" value="UreE_C"/>
    <property type="match status" value="1"/>
</dbReference>
<dbReference type="PROSITE" id="PS00028">
    <property type="entry name" value="ZINC_FINGER_C2H2_1"/>
    <property type="match status" value="1"/>
</dbReference>
<dbReference type="CDD" id="cd10033">
    <property type="entry name" value="UDG_like"/>
    <property type="match status" value="1"/>
</dbReference>
<dbReference type="Gene3D" id="3.40.470.10">
    <property type="entry name" value="Uracil-DNA glycosylase-like domain"/>
    <property type="match status" value="1"/>
</dbReference>
<dbReference type="Proteomes" id="UP001285921">
    <property type="component" value="Unassembled WGS sequence"/>
</dbReference>
<accession>A0ABQ6NMP3</accession>
<evidence type="ECO:0000259" key="1">
    <source>
        <dbReference type="PROSITE" id="PS00028"/>
    </source>
</evidence>
<protein>
    <submittedName>
        <fullName evidence="2">Uracil-DNA glycosylase</fullName>
    </submittedName>
</protein>
<dbReference type="SMART" id="SM00986">
    <property type="entry name" value="UDG"/>
    <property type="match status" value="1"/>
</dbReference>
<evidence type="ECO:0000313" key="3">
    <source>
        <dbReference type="Proteomes" id="UP001285921"/>
    </source>
</evidence>
<organism evidence="2 3">
    <name type="scientific">Paenibacillus glycanilyticus</name>
    <dbReference type="NCBI Taxonomy" id="126569"/>
    <lineage>
        <taxon>Bacteria</taxon>
        <taxon>Bacillati</taxon>
        <taxon>Bacillota</taxon>
        <taxon>Bacilli</taxon>
        <taxon>Bacillales</taxon>
        <taxon>Paenibacillaceae</taxon>
        <taxon>Paenibacillus</taxon>
    </lineage>
</organism>
<dbReference type="EMBL" id="BTCL01000011">
    <property type="protein sequence ID" value="GMK46351.1"/>
    <property type="molecule type" value="Genomic_DNA"/>
</dbReference>
<gene>
    <name evidence="2" type="ORF">PghCCS26_34800</name>
</gene>
<feature type="domain" description="C2H2-type" evidence="1">
    <location>
        <begin position="13"/>
        <end position="33"/>
    </location>
</feature>